<keyword evidence="8" id="KW-1185">Reference proteome</keyword>
<keyword evidence="4 6" id="KW-0472">Membrane</keyword>
<dbReference type="Proteomes" id="UP001500547">
    <property type="component" value="Unassembled WGS sequence"/>
</dbReference>
<evidence type="ECO:0000256" key="6">
    <source>
        <dbReference type="SAM" id="Phobius"/>
    </source>
</evidence>
<dbReference type="Pfam" id="PF01988">
    <property type="entry name" value="VIT1"/>
    <property type="match status" value="1"/>
</dbReference>
<evidence type="ECO:0000256" key="4">
    <source>
        <dbReference type="ARBA" id="ARBA00023136"/>
    </source>
</evidence>
<dbReference type="RefSeq" id="WP_345532805.1">
    <property type="nucleotide sequence ID" value="NZ_BAABLD010000008.1"/>
</dbReference>
<reference evidence="8" key="1">
    <citation type="journal article" date="2019" name="Int. J. Syst. Evol. Microbiol.">
        <title>The Global Catalogue of Microorganisms (GCM) 10K type strain sequencing project: providing services to taxonomists for standard genome sequencing and annotation.</title>
        <authorList>
            <consortium name="The Broad Institute Genomics Platform"/>
            <consortium name="The Broad Institute Genome Sequencing Center for Infectious Disease"/>
            <person name="Wu L."/>
            <person name="Ma J."/>
        </authorList>
    </citation>
    <scope>NUCLEOTIDE SEQUENCE [LARGE SCALE GENOMIC DNA]</scope>
    <source>
        <strain evidence="8">JCM 18715</strain>
    </source>
</reference>
<feature type="transmembrane region" description="Helical" evidence="6">
    <location>
        <begin position="20"/>
        <end position="40"/>
    </location>
</feature>
<proteinExistence type="predicted"/>
<accession>A0ABP9QP25</accession>
<dbReference type="InterPro" id="IPR008217">
    <property type="entry name" value="Ccc1_fam"/>
</dbReference>
<sequence>MTAFTLRPLHLDALQQGLRMTLPGISHGILLGSGFILGIASSGASHRQILVAGTCALAVGALVTAARTHVATHARQESDEAEQLREHNTMDSTPGEERSVLAASYTRRGLNPGLAAKVAAELMEHDAFGFHTREELGFKPVRHSLPAARVWAAAANVAIGAALPLAVAASSRENLMLWVTIASLLTLAVLSIAVSRARHCAVMPGVMRIGMWSILTMALMTLLGSQLP</sequence>
<evidence type="ECO:0000256" key="1">
    <source>
        <dbReference type="ARBA" id="ARBA00004127"/>
    </source>
</evidence>
<evidence type="ECO:0000256" key="3">
    <source>
        <dbReference type="ARBA" id="ARBA00022989"/>
    </source>
</evidence>
<evidence type="ECO:0000313" key="7">
    <source>
        <dbReference type="EMBL" id="GAA5165100.1"/>
    </source>
</evidence>
<name>A0ABP9QP25_9RHOO</name>
<feature type="transmembrane region" description="Helical" evidence="6">
    <location>
        <begin position="206"/>
        <end position="227"/>
    </location>
</feature>
<evidence type="ECO:0008006" key="9">
    <source>
        <dbReference type="Google" id="ProtNLM"/>
    </source>
</evidence>
<feature type="region of interest" description="Disordered" evidence="5">
    <location>
        <begin position="73"/>
        <end position="97"/>
    </location>
</feature>
<keyword evidence="3 6" id="KW-1133">Transmembrane helix</keyword>
<feature type="transmembrane region" description="Helical" evidence="6">
    <location>
        <begin position="175"/>
        <end position="194"/>
    </location>
</feature>
<comment type="caution">
    <text evidence="7">The sequence shown here is derived from an EMBL/GenBank/DDBJ whole genome shotgun (WGS) entry which is preliminary data.</text>
</comment>
<protein>
    <recommendedName>
        <fullName evidence="9">VIT family protein</fullName>
    </recommendedName>
</protein>
<evidence type="ECO:0000313" key="8">
    <source>
        <dbReference type="Proteomes" id="UP001500547"/>
    </source>
</evidence>
<gene>
    <name evidence="7" type="ORF">GCM10025770_20100</name>
</gene>
<evidence type="ECO:0000256" key="5">
    <source>
        <dbReference type="SAM" id="MobiDB-lite"/>
    </source>
</evidence>
<organism evidence="7 8">
    <name type="scientific">Viridibacterium curvum</name>
    <dbReference type="NCBI Taxonomy" id="1101404"/>
    <lineage>
        <taxon>Bacteria</taxon>
        <taxon>Pseudomonadati</taxon>
        <taxon>Pseudomonadota</taxon>
        <taxon>Betaproteobacteria</taxon>
        <taxon>Rhodocyclales</taxon>
        <taxon>Rhodocyclaceae</taxon>
        <taxon>Viridibacterium</taxon>
    </lineage>
</organism>
<feature type="compositionally biased region" description="Basic and acidic residues" evidence="5">
    <location>
        <begin position="74"/>
        <end position="97"/>
    </location>
</feature>
<evidence type="ECO:0000256" key="2">
    <source>
        <dbReference type="ARBA" id="ARBA00022692"/>
    </source>
</evidence>
<comment type="subcellular location">
    <subcellularLocation>
        <location evidence="1">Endomembrane system</location>
        <topology evidence="1">Multi-pass membrane protein</topology>
    </subcellularLocation>
</comment>
<feature type="transmembrane region" description="Helical" evidence="6">
    <location>
        <begin position="150"/>
        <end position="169"/>
    </location>
</feature>
<dbReference type="EMBL" id="BAABLD010000008">
    <property type="protein sequence ID" value="GAA5165100.1"/>
    <property type="molecule type" value="Genomic_DNA"/>
</dbReference>
<keyword evidence="2 6" id="KW-0812">Transmembrane</keyword>